<evidence type="ECO:0000313" key="3">
    <source>
        <dbReference type="Proteomes" id="UP000598350"/>
    </source>
</evidence>
<protein>
    <submittedName>
        <fullName evidence="2">Polysaccharide pyruvyl transferase family protein</fullName>
    </submittedName>
</protein>
<organism evidence="2 3">
    <name type="scientific">Maribacter arenosus</name>
    <dbReference type="NCBI Taxonomy" id="1854708"/>
    <lineage>
        <taxon>Bacteria</taxon>
        <taxon>Pseudomonadati</taxon>
        <taxon>Bacteroidota</taxon>
        <taxon>Flavobacteriia</taxon>
        <taxon>Flavobacteriales</taxon>
        <taxon>Flavobacteriaceae</taxon>
        <taxon>Maribacter</taxon>
    </lineage>
</organism>
<dbReference type="EMBL" id="JABTCG010000002">
    <property type="protein sequence ID" value="MBD0850591.1"/>
    <property type="molecule type" value="Genomic_DNA"/>
</dbReference>
<dbReference type="Proteomes" id="UP000598350">
    <property type="component" value="Unassembled WGS sequence"/>
</dbReference>
<accession>A0ABR7VCF9</accession>
<comment type="caution">
    <text evidence="2">The sequence shown here is derived from an EMBL/GenBank/DDBJ whole genome shotgun (WGS) entry which is preliminary data.</text>
</comment>
<gene>
    <name evidence="2" type="ORF">HPE63_07915</name>
</gene>
<feature type="domain" description="Polysaccharide pyruvyl transferase" evidence="1">
    <location>
        <begin position="13"/>
        <end position="307"/>
    </location>
</feature>
<keyword evidence="3" id="KW-1185">Reference proteome</keyword>
<evidence type="ECO:0000313" key="2">
    <source>
        <dbReference type="EMBL" id="MBD0850591.1"/>
    </source>
</evidence>
<proteinExistence type="predicted"/>
<dbReference type="RefSeq" id="WP_188313711.1">
    <property type="nucleotide sequence ID" value="NZ_JABTCG010000002.1"/>
</dbReference>
<dbReference type="InterPro" id="IPR007345">
    <property type="entry name" value="Polysacch_pyruvyl_Trfase"/>
</dbReference>
<name>A0ABR7VCF9_9FLAO</name>
<dbReference type="Pfam" id="PF04230">
    <property type="entry name" value="PS_pyruv_trans"/>
    <property type="match status" value="1"/>
</dbReference>
<evidence type="ECO:0000259" key="1">
    <source>
        <dbReference type="Pfam" id="PF04230"/>
    </source>
</evidence>
<reference evidence="2 3" key="1">
    <citation type="submission" date="2020-05" db="EMBL/GenBank/DDBJ databases">
        <title>The draft genome sequence of Maribacter arenosus CAU 1321.</title>
        <authorList>
            <person name="Mu L."/>
        </authorList>
    </citation>
    <scope>NUCLEOTIDE SEQUENCE [LARGE SCALE GENOMIC DNA]</scope>
    <source>
        <strain evidence="2 3">CAU 1321</strain>
    </source>
</reference>
<keyword evidence="2" id="KW-0808">Transferase</keyword>
<dbReference type="GO" id="GO:0016740">
    <property type="term" value="F:transferase activity"/>
    <property type="evidence" value="ECO:0007669"/>
    <property type="project" value="UniProtKB-KW"/>
</dbReference>
<sequence length="368" mass="42365">MKIALVTIHKVTNYGAVLQAYATKVALSKHGEVSIIDYQNRHLAQHMDLVRFELSVHGIKMLAHDLLNLPNRYKLLLRFRKFISSNMSLTNEFKSSELLEGKADNFDIYVCGSDQIWNPGVVSAIRKLDPIFFLSFVKSDSKKFSFASSIGHHQYSEDEKKEVRKLLKDFSMISVREKDGQIKLQEILPEKDVYHVVDPTLLLSKKEWYDSFNIKEEEPNENYILVYSVPRTTLIKKAIEFFAKKLDMKIVAIDRMLLPITKIDMHVRDAGPNEFIHLYANASFVITDSFHGTCFAVNFEKPFACISANEKANRQESLLELLGLRERIMYKENDFNTLPSLVDYVSVTRKLEIIRNASLQYIAAAVDK</sequence>